<dbReference type="GO" id="GO:0016740">
    <property type="term" value="F:transferase activity"/>
    <property type="evidence" value="ECO:0007669"/>
    <property type="project" value="InterPro"/>
</dbReference>
<dbReference type="AlphaFoldDB" id="A0A8J3PPI3"/>
<gene>
    <name evidence="2" type="ORF">Pfl04_43370</name>
</gene>
<dbReference type="RefSeq" id="WP_168073247.1">
    <property type="nucleotide sequence ID" value="NZ_BAAAQJ010000008.1"/>
</dbReference>
<protein>
    <recommendedName>
        <fullName evidence="1">L,D-TPase catalytic domain-containing protein</fullName>
    </recommendedName>
</protein>
<reference evidence="2" key="1">
    <citation type="submission" date="2021-01" db="EMBL/GenBank/DDBJ databases">
        <title>Whole genome shotgun sequence of Planosporangium flavigriseum NBRC 105377.</title>
        <authorList>
            <person name="Komaki H."/>
            <person name="Tamura T."/>
        </authorList>
    </citation>
    <scope>NUCLEOTIDE SEQUENCE</scope>
    <source>
        <strain evidence="2">NBRC 105377</strain>
    </source>
</reference>
<evidence type="ECO:0000259" key="1">
    <source>
        <dbReference type="Pfam" id="PF03734"/>
    </source>
</evidence>
<name>A0A8J3PPI3_9ACTN</name>
<evidence type="ECO:0000313" key="2">
    <source>
        <dbReference type="EMBL" id="GIG75933.1"/>
    </source>
</evidence>
<dbReference type="Proteomes" id="UP000653674">
    <property type="component" value="Unassembled WGS sequence"/>
</dbReference>
<organism evidence="2 3">
    <name type="scientific">Planosporangium flavigriseum</name>
    <dbReference type="NCBI Taxonomy" id="373681"/>
    <lineage>
        <taxon>Bacteria</taxon>
        <taxon>Bacillati</taxon>
        <taxon>Actinomycetota</taxon>
        <taxon>Actinomycetes</taxon>
        <taxon>Micromonosporales</taxon>
        <taxon>Micromonosporaceae</taxon>
        <taxon>Planosporangium</taxon>
    </lineage>
</organism>
<evidence type="ECO:0000313" key="3">
    <source>
        <dbReference type="Proteomes" id="UP000653674"/>
    </source>
</evidence>
<accession>A0A8J3PPI3</accession>
<comment type="caution">
    <text evidence="2">The sequence shown here is derived from an EMBL/GenBank/DDBJ whole genome shotgun (WGS) entry which is preliminary data.</text>
</comment>
<keyword evidence="3" id="KW-1185">Reference proteome</keyword>
<dbReference type="PANTHER" id="PTHR38589">
    <property type="entry name" value="BLR0621 PROTEIN"/>
    <property type="match status" value="1"/>
</dbReference>
<sequence length="193" mass="20616">MTKVPAGSRQAIVVDAASASTTYATLSAYQRTSNGGWHRVLGPAPARIGSGGFSWSHKEGVPNTPIGVFTVPLAFGTANPDTKMTWRTVTSDSVWVDDPNSAYYDTWQSAPADGRWASAEQLNVPTYRLALWMNVNPNHTPGEGSAFFVHLPVAGATAGCVAVDEASLRWLMGWLDPAAQPRIVMGPESTLNQ</sequence>
<dbReference type="Pfam" id="PF03734">
    <property type="entry name" value="YkuD"/>
    <property type="match status" value="1"/>
</dbReference>
<dbReference type="PANTHER" id="PTHR38589:SF1">
    <property type="entry name" value="BLR0621 PROTEIN"/>
    <property type="match status" value="1"/>
</dbReference>
<proteinExistence type="predicted"/>
<dbReference type="EMBL" id="BONU01000040">
    <property type="protein sequence ID" value="GIG75933.1"/>
    <property type="molecule type" value="Genomic_DNA"/>
</dbReference>
<feature type="domain" description="L,D-TPase catalytic" evidence="1">
    <location>
        <begin position="41"/>
        <end position="178"/>
    </location>
</feature>
<dbReference type="InterPro" id="IPR005490">
    <property type="entry name" value="LD_TPept_cat_dom"/>
</dbReference>